<dbReference type="Gene3D" id="3.40.960.10">
    <property type="entry name" value="VSR Endonuclease"/>
    <property type="match status" value="1"/>
</dbReference>
<protein>
    <recommendedName>
        <fullName evidence="3">DUF559 domain-containing protein</fullName>
    </recommendedName>
</protein>
<dbReference type="EMBL" id="CP015622">
    <property type="protein sequence ID" value="ANE03125.1"/>
    <property type="molecule type" value="Genomic_DNA"/>
</dbReference>
<dbReference type="InterPro" id="IPR011335">
    <property type="entry name" value="Restrct_endonuc-II-like"/>
</dbReference>
<proteinExistence type="predicted"/>
<organism evidence="1 2">
    <name type="scientific">Corynebacterium crudilactis</name>
    <dbReference type="NCBI Taxonomy" id="1652495"/>
    <lineage>
        <taxon>Bacteria</taxon>
        <taxon>Bacillati</taxon>
        <taxon>Actinomycetota</taxon>
        <taxon>Actinomycetes</taxon>
        <taxon>Mycobacteriales</taxon>
        <taxon>Corynebacteriaceae</taxon>
        <taxon>Corynebacterium</taxon>
    </lineage>
</organism>
<gene>
    <name evidence="1" type="ORF">ccrud_02130</name>
</gene>
<dbReference type="Proteomes" id="UP000076929">
    <property type="component" value="Chromosome"/>
</dbReference>
<dbReference type="KEGG" id="ccjz:ccrud_02130"/>
<dbReference type="OrthoDB" id="3173471at2"/>
<dbReference type="AlphaFoldDB" id="A0A172QR06"/>
<sequence>MDNYHSYLWPVTYEELSHEITKWKFYKHFTKISGTVFLRNDLIDDSHLVTQALLKRVPNGILRGYAALKQRGYELLDDDWMPFISISGDRTKKLASKGTIIRREDPEKTLRSGDITLVTDSQALIDIFTLHKLHNFENQIALIDHLLRQRPDLYQEIAAEPELQKHAEFADAFAESRPESRLRVRLHLLGYRNFIPQIRVDHEGSVFYLDLADPVWRIALEYNGGWHYNSEQRARDSYRKNALKSAGWDVFEITAKTLNNTGEWEYFLQQIGVTLKRKQAERRRRLPMQTVS</sequence>
<name>A0A172QR06_9CORY</name>
<evidence type="ECO:0008006" key="3">
    <source>
        <dbReference type="Google" id="ProtNLM"/>
    </source>
</evidence>
<dbReference type="RefSeq" id="WP_066564216.1">
    <property type="nucleotide sequence ID" value="NZ_CP015622.1"/>
</dbReference>
<keyword evidence="2" id="KW-1185">Reference proteome</keyword>
<dbReference type="STRING" id="1652495.ccrud_02130"/>
<reference evidence="1 2" key="1">
    <citation type="submission" date="2016-05" db="EMBL/GenBank/DDBJ databases">
        <title>Complete genome sequence of Corynebacterium crudilactis, a new Corynebacterium species isolated from raw cow's milk.</title>
        <authorList>
            <person name="Christian R."/>
            <person name="Zimmermann J."/>
            <person name="Lipski A."/>
            <person name="Kalinowski J."/>
        </authorList>
    </citation>
    <scope>NUCLEOTIDE SEQUENCE [LARGE SCALE GENOMIC DNA]</scope>
    <source>
        <strain evidence="1 2">JZ16</strain>
    </source>
</reference>
<evidence type="ECO:0000313" key="2">
    <source>
        <dbReference type="Proteomes" id="UP000076929"/>
    </source>
</evidence>
<evidence type="ECO:0000313" key="1">
    <source>
        <dbReference type="EMBL" id="ANE03125.1"/>
    </source>
</evidence>
<dbReference type="SUPFAM" id="SSF52980">
    <property type="entry name" value="Restriction endonuclease-like"/>
    <property type="match status" value="1"/>
</dbReference>
<accession>A0A172QR06</accession>